<organism evidence="3 4">
    <name type="scientific">Clostridium isatidis</name>
    <dbReference type="NCBI Taxonomy" id="182773"/>
    <lineage>
        <taxon>Bacteria</taxon>
        <taxon>Bacillati</taxon>
        <taxon>Bacillota</taxon>
        <taxon>Clostridia</taxon>
        <taxon>Eubacteriales</taxon>
        <taxon>Clostridiaceae</taxon>
        <taxon>Clostridium</taxon>
    </lineage>
</organism>
<dbReference type="EMBL" id="CP016786">
    <property type="protein sequence ID" value="ASW43907.1"/>
    <property type="molecule type" value="Genomic_DNA"/>
</dbReference>
<feature type="coiled-coil region" evidence="1">
    <location>
        <begin position="41"/>
        <end position="74"/>
    </location>
</feature>
<keyword evidence="4" id="KW-1185">Reference proteome</keyword>
<dbReference type="NCBIfam" id="NF005992">
    <property type="entry name" value="PRK08116.1"/>
    <property type="match status" value="1"/>
</dbReference>
<dbReference type="GO" id="GO:0005524">
    <property type="term" value="F:ATP binding"/>
    <property type="evidence" value="ECO:0007669"/>
    <property type="project" value="InterPro"/>
</dbReference>
<dbReference type="InterPro" id="IPR002611">
    <property type="entry name" value="IstB_ATP-bd"/>
</dbReference>
<evidence type="ECO:0000313" key="3">
    <source>
        <dbReference type="EMBL" id="ASW43907.1"/>
    </source>
</evidence>
<feature type="domain" description="IstB-like ATP-binding" evidence="2">
    <location>
        <begin position="57"/>
        <end position="254"/>
    </location>
</feature>
<name>A0A343JEE9_9CLOT</name>
<dbReference type="PANTHER" id="PTHR30050">
    <property type="entry name" value="CHROMOSOMAL REPLICATION INITIATOR PROTEIN DNAA"/>
    <property type="match status" value="1"/>
</dbReference>
<dbReference type="GO" id="GO:0006260">
    <property type="term" value="P:DNA replication"/>
    <property type="evidence" value="ECO:0007669"/>
    <property type="project" value="TreeGrafter"/>
</dbReference>
<evidence type="ECO:0000256" key="1">
    <source>
        <dbReference type="SAM" id="Coils"/>
    </source>
</evidence>
<dbReference type="Gene3D" id="3.40.50.300">
    <property type="entry name" value="P-loop containing nucleotide triphosphate hydrolases"/>
    <property type="match status" value="1"/>
</dbReference>
<proteinExistence type="predicted"/>
<accession>A0A343JEE9</accession>
<dbReference type="PANTHER" id="PTHR30050:SF4">
    <property type="entry name" value="ATP-BINDING PROTEIN RV3427C IN INSERTION SEQUENCE-RELATED"/>
    <property type="match status" value="1"/>
</dbReference>
<dbReference type="SUPFAM" id="SSF52540">
    <property type="entry name" value="P-loop containing nucleoside triphosphate hydrolases"/>
    <property type="match status" value="1"/>
</dbReference>
<dbReference type="CDD" id="cd00009">
    <property type="entry name" value="AAA"/>
    <property type="match status" value="1"/>
</dbReference>
<dbReference type="AlphaFoldDB" id="A0A343JEE9"/>
<reference evidence="3 4" key="1">
    <citation type="submission" date="2016-08" db="EMBL/GenBank/DDBJ databases">
        <title>Complete Genome Sequence Of The Indigo Reducing Clostridium isatidis DSM15098.</title>
        <authorList>
            <person name="Little G.T."/>
            <person name="Minton N.P."/>
        </authorList>
    </citation>
    <scope>NUCLEOTIDE SEQUENCE [LARGE SCALE GENOMIC DNA]</scope>
    <source>
        <strain evidence="3 4">DSM 15098</strain>
    </source>
</reference>
<protein>
    <submittedName>
        <fullName evidence="3">DNA replication protein</fullName>
    </submittedName>
</protein>
<dbReference type="Pfam" id="PF01695">
    <property type="entry name" value="IstB_IS21"/>
    <property type="match status" value="1"/>
</dbReference>
<dbReference type="RefSeq" id="WP_119866042.1">
    <property type="nucleotide sequence ID" value="NZ_CP016786.1"/>
</dbReference>
<gene>
    <name evidence="3" type="ORF">BEN51_10550</name>
</gene>
<dbReference type="OrthoDB" id="9770694at2"/>
<dbReference type="Proteomes" id="UP000264883">
    <property type="component" value="Chromosome"/>
</dbReference>
<evidence type="ECO:0000259" key="2">
    <source>
        <dbReference type="Pfam" id="PF01695"/>
    </source>
</evidence>
<dbReference type="InterPro" id="IPR027417">
    <property type="entry name" value="P-loop_NTPase"/>
</dbReference>
<evidence type="ECO:0000313" key="4">
    <source>
        <dbReference type="Proteomes" id="UP000264883"/>
    </source>
</evidence>
<keyword evidence="1" id="KW-0175">Coiled coil</keyword>
<sequence length="267" mass="30840">MKKNFEEGDVSSTLTTCNICGEKTQKILELFGRSMRVKVLCSCKKKELKEQEIREKEEEKRDRLKILLKNSLMERSFYDKTFENWDFKKGDKRFYNLGLKYAENFKKIKEEGLGLLITGSVGNGKSYLSFAIANSLLKKGVPVVCISINGLLERIRETYNSWGREGEYEILKSIEAADLLVIDDLGTEQGTEWSLSKIYTILDSRYRKKLPTIVTSNYSLGQLKERYGERIVDRLIEMCINIENKNPSIRKIKSEENKEKLRGMLGG</sequence>
<dbReference type="KEGG" id="cia:BEN51_10550"/>